<keyword evidence="3" id="KW-0460">Magnesium</keyword>
<evidence type="ECO:0000313" key="5">
    <source>
        <dbReference type="EMBL" id="GGE27754.1"/>
    </source>
</evidence>
<feature type="domain" description="Mandelate racemase/muconate lactonizing enzyme C-terminal" evidence="4">
    <location>
        <begin position="145"/>
        <end position="242"/>
    </location>
</feature>
<evidence type="ECO:0000256" key="2">
    <source>
        <dbReference type="ARBA" id="ARBA00022723"/>
    </source>
</evidence>
<dbReference type="Gene3D" id="3.20.20.120">
    <property type="entry name" value="Enolase-like C-terminal domain"/>
    <property type="match status" value="1"/>
</dbReference>
<dbReference type="GO" id="GO:0016836">
    <property type="term" value="F:hydro-lyase activity"/>
    <property type="evidence" value="ECO:0007669"/>
    <property type="project" value="TreeGrafter"/>
</dbReference>
<organism evidence="5 6">
    <name type="scientific">Pullulanibacillus camelliae</name>
    <dbReference type="NCBI Taxonomy" id="1707096"/>
    <lineage>
        <taxon>Bacteria</taxon>
        <taxon>Bacillati</taxon>
        <taxon>Bacillota</taxon>
        <taxon>Bacilli</taxon>
        <taxon>Bacillales</taxon>
        <taxon>Sporolactobacillaceae</taxon>
        <taxon>Pullulanibacillus</taxon>
    </lineage>
</organism>
<name>A0A8J2Y9X7_9BACL</name>
<dbReference type="Gene3D" id="3.30.390.10">
    <property type="entry name" value="Enolase-like, N-terminal domain"/>
    <property type="match status" value="1"/>
</dbReference>
<dbReference type="SFLD" id="SFLDG00179">
    <property type="entry name" value="mandelate_racemase"/>
    <property type="match status" value="1"/>
</dbReference>
<comment type="cofactor">
    <cofactor evidence="1">
        <name>Mg(2+)</name>
        <dbReference type="ChEBI" id="CHEBI:18420"/>
    </cofactor>
</comment>
<reference evidence="5" key="2">
    <citation type="submission" date="2020-09" db="EMBL/GenBank/DDBJ databases">
        <authorList>
            <person name="Sun Q."/>
            <person name="Zhou Y."/>
        </authorList>
    </citation>
    <scope>NUCLEOTIDE SEQUENCE</scope>
    <source>
        <strain evidence="5">CGMCC 1.15371</strain>
    </source>
</reference>
<dbReference type="PANTHER" id="PTHR13794">
    <property type="entry name" value="ENOLASE SUPERFAMILY, MANDELATE RACEMASE"/>
    <property type="match status" value="1"/>
</dbReference>
<dbReference type="PANTHER" id="PTHR13794:SF58">
    <property type="entry name" value="MITOCHONDRIAL ENOLASE SUPERFAMILY MEMBER 1"/>
    <property type="match status" value="1"/>
</dbReference>
<sequence>MKIIEIRPRVVAVPVKYPVVSCVRKSKKVIFVILDILTDEEMTGISYVQAFHYHGARAIKACINYLEQFLIGQDPRHIDVLWKKMWDATKLLGHQGLPTFAISLIDIALWDIAAKAANLPLYQFLGGERQAIEAYQSDGLWLESQELVCKQAEEFANQGFRTLKMRLGRANVDDDISLLKEIQYVLDDKMELLCDVNQGWDTEISNYMDRYLQLYGIRWIEEPIDVENLKGYGDLAKSMVTPLTFGENLYHINSFLAFLDMDNLKTLTPDLQRIGGITGWMKLNVLFDLYNKFSSIHLFPEIAVHLFPLIKKKRKLEWVTWATPLFKEPLAIENGYVQMPQGKGLCLEWDERAISDMQE</sequence>
<gene>
    <name evidence="5" type="ORF">GCM10011391_02780</name>
</gene>
<evidence type="ECO:0000313" key="6">
    <source>
        <dbReference type="Proteomes" id="UP000628775"/>
    </source>
</evidence>
<protein>
    <submittedName>
        <fullName evidence="5">Mandelate racemase</fullName>
    </submittedName>
</protein>
<dbReference type="InterPro" id="IPR046945">
    <property type="entry name" value="RHMD-like"/>
</dbReference>
<comment type="caution">
    <text evidence="5">The sequence shown here is derived from an EMBL/GenBank/DDBJ whole genome shotgun (WGS) entry which is preliminary data.</text>
</comment>
<dbReference type="SUPFAM" id="SSF54826">
    <property type="entry name" value="Enolase N-terminal domain-like"/>
    <property type="match status" value="1"/>
</dbReference>
<dbReference type="GO" id="GO:0016052">
    <property type="term" value="P:carbohydrate catabolic process"/>
    <property type="evidence" value="ECO:0007669"/>
    <property type="project" value="TreeGrafter"/>
</dbReference>
<dbReference type="InterPro" id="IPR013342">
    <property type="entry name" value="Mandelate_racemase_C"/>
</dbReference>
<dbReference type="SMART" id="SM00922">
    <property type="entry name" value="MR_MLE"/>
    <property type="match status" value="1"/>
</dbReference>
<evidence type="ECO:0000256" key="1">
    <source>
        <dbReference type="ARBA" id="ARBA00001946"/>
    </source>
</evidence>
<dbReference type="InterPro" id="IPR036849">
    <property type="entry name" value="Enolase-like_C_sf"/>
</dbReference>
<dbReference type="CDD" id="cd03316">
    <property type="entry name" value="MR_like"/>
    <property type="match status" value="1"/>
</dbReference>
<dbReference type="Proteomes" id="UP000628775">
    <property type="component" value="Unassembled WGS sequence"/>
</dbReference>
<reference evidence="5" key="1">
    <citation type="journal article" date="2014" name="Int. J. Syst. Evol. Microbiol.">
        <title>Complete genome sequence of Corynebacterium casei LMG S-19264T (=DSM 44701T), isolated from a smear-ripened cheese.</title>
        <authorList>
            <consortium name="US DOE Joint Genome Institute (JGI-PGF)"/>
            <person name="Walter F."/>
            <person name="Albersmeier A."/>
            <person name="Kalinowski J."/>
            <person name="Ruckert C."/>
        </authorList>
    </citation>
    <scope>NUCLEOTIDE SEQUENCE</scope>
    <source>
        <strain evidence="5">CGMCC 1.15371</strain>
    </source>
</reference>
<dbReference type="SFLD" id="SFLDS00001">
    <property type="entry name" value="Enolase"/>
    <property type="match status" value="1"/>
</dbReference>
<dbReference type="Pfam" id="PF13378">
    <property type="entry name" value="MR_MLE_C"/>
    <property type="match status" value="1"/>
</dbReference>
<dbReference type="AlphaFoldDB" id="A0A8J2Y9X7"/>
<accession>A0A8J2Y9X7</accession>
<dbReference type="InterPro" id="IPR029017">
    <property type="entry name" value="Enolase-like_N"/>
</dbReference>
<evidence type="ECO:0000256" key="3">
    <source>
        <dbReference type="ARBA" id="ARBA00022842"/>
    </source>
</evidence>
<keyword evidence="6" id="KW-1185">Reference proteome</keyword>
<dbReference type="SUPFAM" id="SSF51604">
    <property type="entry name" value="Enolase C-terminal domain-like"/>
    <property type="match status" value="1"/>
</dbReference>
<evidence type="ECO:0000259" key="4">
    <source>
        <dbReference type="SMART" id="SM00922"/>
    </source>
</evidence>
<keyword evidence="2" id="KW-0479">Metal-binding</keyword>
<dbReference type="InterPro" id="IPR029065">
    <property type="entry name" value="Enolase_C-like"/>
</dbReference>
<dbReference type="RefSeq" id="WP_188688084.1">
    <property type="nucleotide sequence ID" value="NZ_BMIR01000001.1"/>
</dbReference>
<dbReference type="InterPro" id="IPR013341">
    <property type="entry name" value="Mandelate_racemase_N_dom"/>
</dbReference>
<dbReference type="EMBL" id="BMIR01000001">
    <property type="protein sequence ID" value="GGE27754.1"/>
    <property type="molecule type" value="Genomic_DNA"/>
</dbReference>
<dbReference type="GO" id="GO:0000287">
    <property type="term" value="F:magnesium ion binding"/>
    <property type="evidence" value="ECO:0007669"/>
    <property type="project" value="TreeGrafter"/>
</dbReference>
<proteinExistence type="predicted"/>
<dbReference type="Pfam" id="PF02746">
    <property type="entry name" value="MR_MLE_N"/>
    <property type="match status" value="1"/>
</dbReference>